<evidence type="ECO:0000313" key="13">
    <source>
        <dbReference type="EMBL" id="WAQ94070.1"/>
    </source>
</evidence>
<dbReference type="InterPro" id="IPR036445">
    <property type="entry name" value="GPCR_2_extracell_dom_sf"/>
</dbReference>
<keyword evidence="7 10" id="KW-0472">Membrane</keyword>
<keyword evidence="5 10" id="KW-1133">Transmembrane helix</keyword>
<feature type="transmembrane region" description="Helical" evidence="10">
    <location>
        <begin position="191"/>
        <end position="213"/>
    </location>
</feature>
<protein>
    <submittedName>
        <fullName evidence="13">PTH1R-like protein</fullName>
    </submittedName>
</protein>
<keyword evidence="6" id="KW-0297">G-protein coupled receptor</keyword>
<feature type="domain" description="G-protein coupled receptors family 2 profile 2" evidence="12">
    <location>
        <begin position="201"/>
        <end position="289"/>
    </location>
</feature>
<dbReference type="InterPro" id="IPR050332">
    <property type="entry name" value="GPCR_2"/>
</dbReference>
<evidence type="ECO:0000259" key="12">
    <source>
        <dbReference type="PROSITE" id="PS50261"/>
    </source>
</evidence>
<dbReference type="Proteomes" id="UP001164746">
    <property type="component" value="Chromosome 1"/>
</dbReference>
<evidence type="ECO:0000256" key="9">
    <source>
        <dbReference type="ARBA" id="ARBA00023224"/>
    </source>
</evidence>
<keyword evidence="9" id="KW-0807">Transducer</keyword>
<evidence type="ECO:0000256" key="8">
    <source>
        <dbReference type="ARBA" id="ARBA00023170"/>
    </source>
</evidence>
<dbReference type="Pfam" id="PF00002">
    <property type="entry name" value="7tm_2"/>
    <property type="match status" value="2"/>
</dbReference>
<comment type="subcellular location">
    <subcellularLocation>
        <location evidence="1">Cell membrane</location>
        <topology evidence="1">Multi-pass membrane protein</topology>
    </subcellularLocation>
</comment>
<feature type="transmembrane region" description="Helical" evidence="10">
    <location>
        <begin position="265"/>
        <end position="288"/>
    </location>
</feature>
<dbReference type="Gene3D" id="4.10.1240.10">
    <property type="entry name" value="GPCR, family 2, extracellular hormone receptor domain"/>
    <property type="match status" value="1"/>
</dbReference>
<dbReference type="PANTHER" id="PTHR45620">
    <property type="entry name" value="PDF RECEPTOR-LIKE PROTEIN-RELATED"/>
    <property type="match status" value="1"/>
</dbReference>
<keyword evidence="8" id="KW-0675">Receptor</keyword>
<name>A0ABY7DGD4_MYAAR</name>
<accession>A0ABY7DGD4</accession>
<proteinExistence type="inferred from homology"/>
<evidence type="ECO:0000313" key="14">
    <source>
        <dbReference type="Proteomes" id="UP001164746"/>
    </source>
</evidence>
<evidence type="ECO:0000256" key="10">
    <source>
        <dbReference type="SAM" id="Phobius"/>
    </source>
</evidence>
<comment type="similarity">
    <text evidence="2">Belongs to the G-protein coupled receptor 2 family.</text>
</comment>
<feature type="domain" description="G-protein coupled receptors family 2 profile 1" evidence="11">
    <location>
        <begin position="46"/>
        <end position="93"/>
    </location>
</feature>
<evidence type="ECO:0000256" key="2">
    <source>
        <dbReference type="ARBA" id="ARBA00005314"/>
    </source>
</evidence>
<dbReference type="InterPro" id="IPR017981">
    <property type="entry name" value="GPCR_2-like_7TM"/>
</dbReference>
<evidence type="ECO:0000256" key="3">
    <source>
        <dbReference type="ARBA" id="ARBA00022475"/>
    </source>
</evidence>
<evidence type="ECO:0000256" key="1">
    <source>
        <dbReference type="ARBA" id="ARBA00004651"/>
    </source>
</evidence>
<dbReference type="PROSITE" id="PS50227">
    <property type="entry name" value="G_PROTEIN_RECEP_F2_3"/>
    <property type="match status" value="1"/>
</dbReference>
<evidence type="ECO:0000256" key="7">
    <source>
        <dbReference type="ARBA" id="ARBA00023136"/>
    </source>
</evidence>
<evidence type="ECO:0000259" key="11">
    <source>
        <dbReference type="PROSITE" id="PS50227"/>
    </source>
</evidence>
<reference evidence="13" key="1">
    <citation type="submission" date="2022-11" db="EMBL/GenBank/DDBJ databases">
        <title>Centuries of genome instability and evolution in soft-shell clam transmissible cancer (bioRxiv).</title>
        <authorList>
            <person name="Hart S.F.M."/>
            <person name="Yonemitsu M.A."/>
            <person name="Giersch R.M."/>
            <person name="Beal B.F."/>
            <person name="Arriagada G."/>
            <person name="Davis B.W."/>
            <person name="Ostrander E.A."/>
            <person name="Goff S.P."/>
            <person name="Metzger M.J."/>
        </authorList>
    </citation>
    <scope>NUCLEOTIDE SEQUENCE</scope>
    <source>
        <strain evidence="13">MELC-2E11</strain>
        <tissue evidence="13">Siphon/mantle</tissue>
    </source>
</reference>
<dbReference type="Gene3D" id="1.20.1070.10">
    <property type="entry name" value="Rhodopsin 7-helix transmembrane proteins"/>
    <property type="match status" value="2"/>
</dbReference>
<evidence type="ECO:0000256" key="5">
    <source>
        <dbReference type="ARBA" id="ARBA00022989"/>
    </source>
</evidence>
<dbReference type="PRINTS" id="PR00249">
    <property type="entry name" value="GPCRSECRETIN"/>
</dbReference>
<feature type="transmembrane region" description="Helical" evidence="10">
    <location>
        <begin position="120"/>
        <end position="143"/>
    </location>
</feature>
<dbReference type="SUPFAM" id="SSF111418">
    <property type="entry name" value="Hormone receptor domain"/>
    <property type="match status" value="1"/>
</dbReference>
<sequence length="317" mass="36358">MDEFCAGLVSETVNKKNKTQEGMNVVYLTKEEQREVLFRQYQHCACRMYREPYNLSDYASRTCLPNGTWASHPGVAGSDLTGWTNYTACQTNQTADGRLENDDSSDVPNIFMENFQQLQLMYNIGYAISLSSLVVAFTIMIFFRKLHCSRNSIHLNLFASFILRAAISLIKDNFMVKGLGFPGDVVYNDTGGLVVFTDGPLNFISFINILRVLYTKLASNLCPDSNKHRHRRLARSTLFLVPTFGVYYIIFTIPIPTVNENVDFVMLFIEMFFNSFQGFFIALILCFINAERFGMLDNYYPESLVFAEISFIIHWKK</sequence>
<keyword evidence="3" id="KW-1003">Cell membrane</keyword>
<feature type="domain" description="G-protein coupled receptors family 2 profile 2" evidence="12">
    <location>
        <begin position="118"/>
        <end position="171"/>
    </location>
</feature>
<dbReference type="PANTHER" id="PTHR45620:SF1">
    <property type="entry name" value="G-PROTEIN COUPLED RECEPTORS FAMILY 2 PROFILE 2 DOMAIN-CONTAINING PROTEIN"/>
    <property type="match status" value="1"/>
</dbReference>
<dbReference type="PROSITE" id="PS50261">
    <property type="entry name" value="G_PROTEIN_RECEP_F2_4"/>
    <property type="match status" value="2"/>
</dbReference>
<organism evidence="13 14">
    <name type="scientific">Mya arenaria</name>
    <name type="common">Soft-shell clam</name>
    <dbReference type="NCBI Taxonomy" id="6604"/>
    <lineage>
        <taxon>Eukaryota</taxon>
        <taxon>Metazoa</taxon>
        <taxon>Spiralia</taxon>
        <taxon>Lophotrochozoa</taxon>
        <taxon>Mollusca</taxon>
        <taxon>Bivalvia</taxon>
        <taxon>Autobranchia</taxon>
        <taxon>Heteroconchia</taxon>
        <taxon>Euheterodonta</taxon>
        <taxon>Imparidentia</taxon>
        <taxon>Neoheterodontei</taxon>
        <taxon>Myida</taxon>
        <taxon>Myoidea</taxon>
        <taxon>Myidae</taxon>
        <taxon>Mya</taxon>
    </lineage>
</organism>
<evidence type="ECO:0000256" key="4">
    <source>
        <dbReference type="ARBA" id="ARBA00022692"/>
    </source>
</evidence>
<keyword evidence="4 10" id="KW-0812">Transmembrane</keyword>
<dbReference type="InterPro" id="IPR001879">
    <property type="entry name" value="GPCR_2_extracellular_dom"/>
</dbReference>
<evidence type="ECO:0000256" key="6">
    <source>
        <dbReference type="ARBA" id="ARBA00023040"/>
    </source>
</evidence>
<feature type="transmembrane region" description="Helical" evidence="10">
    <location>
        <begin position="233"/>
        <end position="253"/>
    </location>
</feature>
<dbReference type="InterPro" id="IPR000832">
    <property type="entry name" value="GPCR_2_secretin-like"/>
</dbReference>
<gene>
    <name evidence="13" type="ORF">MAR_006541</name>
</gene>
<dbReference type="EMBL" id="CP111012">
    <property type="protein sequence ID" value="WAQ94070.1"/>
    <property type="molecule type" value="Genomic_DNA"/>
</dbReference>
<keyword evidence="14" id="KW-1185">Reference proteome</keyword>
<feature type="transmembrane region" description="Helical" evidence="10">
    <location>
        <begin position="155"/>
        <end position="171"/>
    </location>
</feature>